<dbReference type="AlphaFoldDB" id="A0A087E237"/>
<evidence type="ECO:0000313" key="1">
    <source>
        <dbReference type="EMBL" id="KFJ01838.1"/>
    </source>
</evidence>
<gene>
    <name evidence="1" type="ORF">THER5_1894</name>
</gene>
<proteinExistence type="predicted"/>
<dbReference type="Proteomes" id="UP000029003">
    <property type="component" value="Unassembled WGS sequence"/>
</dbReference>
<protein>
    <submittedName>
        <fullName evidence="1">Uncharacterized protein</fullName>
    </submittedName>
</protein>
<comment type="caution">
    <text evidence="1">The sequence shown here is derived from an EMBL/GenBank/DDBJ whole genome shotgun (WGS) entry which is preliminary data.</text>
</comment>
<reference evidence="1 2" key="1">
    <citation type="submission" date="2014-03" db="EMBL/GenBank/DDBJ databases">
        <title>Genomics of Bifidobacteria.</title>
        <authorList>
            <person name="Ventura M."/>
            <person name="Milani C."/>
            <person name="Lugli G.A."/>
        </authorList>
    </citation>
    <scope>NUCLEOTIDE SEQUENCE [LARGE SCALE GENOMIC DNA]</scope>
    <source>
        <strain evidence="1 2">LMG 21395</strain>
    </source>
</reference>
<dbReference type="EMBL" id="JGZT01000007">
    <property type="protein sequence ID" value="KFJ01838.1"/>
    <property type="molecule type" value="Genomic_DNA"/>
</dbReference>
<organism evidence="1 2">
    <name type="scientific">Bifidobacterium thermacidophilum subsp. thermacidophilum</name>
    <dbReference type="NCBI Taxonomy" id="79262"/>
    <lineage>
        <taxon>Bacteria</taxon>
        <taxon>Bacillati</taxon>
        <taxon>Actinomycetota</taxon>
        <taxon>Actinomycetes</taxon>
        <taxon>Bifidobacteriales</taxon>
        <taxon>Bifidobacteriaceae</taxon>
        <taxon>Bifidobacterium</taxon>
    </lineage>
</organism>
<sequence>MSFDVLCRAENRGPSTQTICIGMVRRRSENSLPVGAGSRKLRLSLNDVMRVESIRHTIIIHALDGKLSSSSNTPAVTRYGTSELMTATTSAMLICNMVVSSLFVVHVSTVSMLLPRLTPMCRPSSGAVQHALMPLHQKICPVVPLRPILSFRVHNLHASRA</sequence>
<name>A0A087E237_9BIFI</name>
<evidence type="ECO:0000313" key="2">
    <source>
        <dbReference type="Proteomes" id="UP000029003"/>
    </source>
</evidence>
<accession>A0A087E237</accession>